<gene>
    <name evidence="1" type="ORF">NCTC9695_00087</name>
</gene>
<evidence type="ECO:0000313" key="1">
    <source>
        <dbReference type="EMBL" id="VEB39702.1"/>
    </source>
</evidence>
<proteinExistence type="predicted"/>
<evidence type="ECO:0000313" key="2">
    <source>
        <dbReference type="Proteomes" id="UP000275777"/>
    </source>
</evidence>
<organism evidence="1 2">
    <name type="scientific">Chromobacterium violaceum</name>
    <dbReference type="NCBI Taxonomy" id="536"/>
    <lineage>
        <taxon>Bacteria</taxon>
        <taxon>Pseudomonadati</taxon>
        <taxon>Pseudomonadota</taxon>
        <taxon>Betaproteobacteria</taxon>
        <taxon>Neisseriales</taxon>
        <taxon>Chromobacteriaceae</taxon>
        <taxon>Chromobacterium</taxon>
    </lineage>
</organism>
<accession>A0A447T458</accession>
<dbReference type="AlphaFoldDB" id="A0A447T458"/>
<protein>
    <submittedName>
        <fullName evidence="1">Uncharacterized protein</fullName>
    </submittedName>
</protein>
<dbReference type="Proteomes" id="UP000275777">
    <property type="component" value="Chromosome"/>
</dbReference>
<dbReference type="EMBL" id="LR134182">
    <property type="protein sequence ID" value="VEB39702.1"/>
    <property type="molecule type" value="Genomic_DNA"/>
</dbReference>
<name>A0A447T458_CHRVL</name>
<reference evidence="1 2" key="1">
    <citation type="submission" date="2018-12" db="EMBL/GenBank/DDBJ databases">
        <authorList>
            <consortium name="Pathogen Informatics"/>
        </authorList>
    </citation>
    <scope>NUCLEOTIDE SEQUENCE [LARGE SCALE GENOMIC DNA]</scope>
    <source>
        <strain evidence="1 2">NCTC9695</strain>
    </source>
</reference>
<sequence>MALDASVLLERRKLYEWVLEPLYSISGKV</sequence>